<comment type="subcellular location">
    <subcellularLocation>
        <location evidence="1">Secreted</location>
    </subcellularLocation>
</comment>
<evidence type="ECO:0000256" key="2">
    <source>
        <dbReference type="ARBA" id="ARBA00008098"/>
    </source>
</evidence>
<evidence type="ECO:0000256" key="1">
    <source>
        <dbReference type="ARBA" id="ARBA00004613"/>
    </source>
</evidence>
<dbReference type="SMART" id="SM00708">
    <property type="entry name" value="PhBP"/>
    <property type="match status" value="1"/>
</dbReference>
<evidence type="ECO:0000313" key="6">
    <source>
        <dbReference type="EnsemblMetazoa" id="MDOA003913-PA"/>
    </source>
</evidence>
<dbReference type="Proteomes" id="UP001652621">
    <property type="component" value="Unplaced"/>
</dbReference>
<keyword evidence="3" id="KW-0964">Secreted</keyword>
<keyword evidence="7" id="KW-1185">Reference proteome</keyword>
<dbReference type="GO" id="GO:0005549">
    <property type="term" value="F:odorant binding"/>
    <property type="evidence" value="ECO:0007669"/>
    <property type="project" value="InterPro"/>
</dbReference>
<dbReference type="GO" id="GO:0007608">
    <property type="term" value="P:sensory perception of smell"/>
    <property type="evidence" value="ECO:0007669"/>
    <property type="project" value="TreeGrafter"/>
</dbReference>
<dbReference type="Gene3D" id="1.10.238.20">
    <property type="entry name" value="Pheromone/general odorant binding protein domain"/>
    <property type="match status" value="1"/>
</dbReference>
<dbReference type="eggNOG" id="ENOG502SC5Y">
    <property type="taxonomic scope" value="Eukaryota"/>
</dbReference>
<keyword evidence="4 5" id="KW-0732">Signal</keyword>
<dbReference type="EnsemblMetazoa" id="MDOA003913-RA">
    <property type="protein sequence ID" value="MDOA003913-PA"/>
    <property type="gene ID" value="MDOA003913"/>
</dbReference>
<dbReference type="VEuPathDB" id="VectorBase:MDOMA2_020128"/>
<dbReference type="SUPFAM" id="SSF47565">
    <property type="entry name" value="Insect pheromone/odorant-binding proteins"/>
    <property type="match status" value="1"/>
</dbReference>
<dbReference type="VEuPathDB" id="VectorBase:MDOA003913"/>
<dbReference type="InterPro" id="IPR006170">
    <property type="entry name" value="PBP/GOBP"/>
</dbReference>
<protein>
    <submittedName>
        <fullName evidence="8">General odorant-binding protein 56d-like</fullName>
    </submittedName>
</protein>
<evidence type="ECO:0000256" key="5">
    <source>
        <dbReference type="SAM" id="SignalP"/>
    </source>
</evidence>
<dbReference type="FunFam" id="1.10.238.20:FF:000001">
    <property type="entry name" value="General odorant-binding protein lush"/>
    <property type="match status" value="1"/>
</dbReference>
<feature type="signal peptide" evidence="5">
    <location>
        <begin position="1"/>
        <end position="19"/>
    </location>
</feature>
<proteinExistence type="inferred from homology"/>
<comment type="similarity">
    <text evidence="2">Belongs to the PBP/GOBP family.</text>
</comment>
<dbReference type="OrthoDB" id="7665616at2759"/>
<reference evidence="6" key="1">
    <citation type="submission" date="2020-05" db="UniProtKB">
        <authorList>
            <consortium name="EnsemblMetazoa"/>
        </authorList>
    </citation>
    <scope>IDENTIFICATION</scope>
    <source>
        <strain evidence="6">Aabys</strain>
    </source>
</reference>
<dbReference type="CDD" id="cd23992">
    <property type="entry name" value="PBP_GOBP"/>
    <property type="match status" value="1"/>
</dbReference>
<evidence type="ECO:0000256" key="3">
    <source>
        <dbReference type="ARBA" id="ARBA00022525"/>
    </source>
</evidence>
<dbReference type="GO" id="GO:0005615">
    <property type="term" value="C:extracellular space"/>
    <property type="evidence" value="ECO:0007669"/>
    <property type="project" value="TreeGrafter"/>
</dbReference>
<feature type="chain" id="PRO_5044560208" evidence="5">
    <location>
        <begin position="20"/>
        <end position="137"/>
    </location>
</feature>
<gene>
    <name evidence="8" type="primary">LOC131804543</name>
</gene>
<dbReference type="GeneID" id="131804543"/>
<dbReference type="AlphaFoldDB" id="A0A1I8MDZ3"/>
<dbReference type="PANTHER" id="PTHR11857:SF43">
    <property type="entry name" value="GEO07291P1-RELATED"/>
    <property type="match status" value="1"/>
</dbReference>
<dbReference type="PANTHER" id="PTHR11857">
    <property type="entry name" value="ODORANT BINDING PROTEIN-RELATED"/>
    <property type="match status" value="1"/>
</dbReference>
<reference evidence="8" key="2">
    <citation type="submission" date="2025-05" db="UniProtKB">
        <authorList>
            <consortium name="RefSeq"/>
        </authorList>
    </citation>
    <scope>IDENTIFICATION</scope>
    <source>
        <strain evidence="8">Aabys</strain>
        <tissue evidence="8">Whole body</tissue>
    </source>
</reference>
<sequence>MKSILVTFLVIYSANLITGLVPLKIPDDQKARAAGIASDCIAQEKITTEQAVEFSKGEFSKANKNVKCYANCFLTKAGVLVDGVLQTSVVMEKMAPSVGEAKLKAIMEKCGKVKGSDQCETAFMMFECYHKEHADIA</sequence>
<accession>A0A1I8MDZ3</accession>
<organism evidence="6">
    <name type="scientific">Musca domestica</name>
    <name type="common">House fly</name>
    <dbReference type="NCBI Taxonomy" id="7370"/>
    <lineage>
        <taxon>Eukaryota</taxon>
        <taxon>Metazoa</taxon>
        <taxon>Ecdysozoa</taxon>
        <taxon>Arthropoda</taxon>
        <taxon>Hexapoda</taxon>
        <taxon>Insecta</taxon>
        <taxon>Pterygota</taxon>
        <taxon>Neoptera</taxon>
        <taxon>Endopterygota</taxon>
        <taxon>Diptera</taxon>
        <taxon>Brachycera</taxon>
        <taxon>Muscomorpha</taxon>
        <taxon>Muscoidea</taxon>
        <taxon>Muscidae</taxon>
        <taxon>Musca</taxon>
    </lineage>
</organism>
<dbReference type="InterPro" id="IPR036728">
    <property type="entry name" value="PBP_GOBP_sf"/>
</dbReference>
<evidence type="ECO:0000313" key="8">
    <source>
        <dbReference type="RefSeq" id="XP_058983545.1"/>
    </source>
</evidence>
<dbReference type="RefSeq" id="XP_058983545.1">
    <property type="nucleotide sequence ID" value="XM_059127562.1"/>
</dbReference>
<evidence type="ECO:0000256" key="4">
    <source>
        <dbReference type="ARBA" id="ARBA00022729"/>
    </source>
</evidence>
<dbReference type="Pfam" id="PF01395">
    <property type="entry name" value="PBP_GOBP"/>
    <property type="match status" value="1"/>
</dbReference>
<evidence type="ECO:0000313" key="7">
    <source>
        <dbReference type="Proteomes" id="UP001652621"/>
    </source>
</evidence>
<name>A0A1I8MDZ3_MUSDO</name>